<dbReference type="RefSeq" id="WP_188312941.1">
    <property type="nucleotide sequence ID" value="NZ_JABTCG010000001.1"/>
</dbReference>
<sequence length="623" mass="73747">MKILRLFNTIGNMGMRYTRFRLIHEISVKIGLLKFKFPSNPDPIDISISLDQWRKEAPQFFFDSKESLTIPKNRNVVLEASFNEIKDNTYTFFSKTKFALGENYDWLTNPETNYKYQLEHWTKIKDLSKEAGDIKFVWEKARFSFLYDIIRYDYHFEEDCASLVFHEIDSFIDCNPINLGPNYKCSQEISIRILNWTFALYYYRNSKELSEDRFNKIMNAIYWQLHHVYHNIDFSRIAVRNNHALTETLMLFLSGLLFPFLPNTKKWSKKGKNWFEEEIAYQIYKDGTFLQFSMNYHRVAIQLLTWGIRLAELHKDPFNSTVINRSEKSLNYLRTCQDRTSGKLPNYGNNDGALFFKLTDDNYRVYTSQINDLSAVLHREVSEHNESQLWYGINNCYIVPFEPNKLSSYPFGGHYVINDGSSKTLVKCAKYKDRPGHADNLHVDIWLDGHNYIWDTGSYKYNAEKKYSLFFDHCYGHNTVSVDKKNQMLKGSRFIWNYWNKKATATITEKEDNFIFDGQFTGFPELGNKIVHHREVVKRKKVNKWEVTDRIKNADGYVAQLYWHFNPKTYDQVLINCKDGSGNVLHPEIEEKWCSNYYGEIEPSIRHTYYSKTGFSTTIKIDT</sequence>
<protein>
    <submittedName>
        <fullName evidence="7">Alginate lyase family protein</fullName>
    </submittedName>
</protein>
<feature type="domain" description="Heparinase II/III-like C-terminal" evidence="5">
    <location>
        <begin position="405"/>
        <end position="612"/>
    </location>
</feature>
<dbReference type="SUPFAM" id="SSF48230">
    <property type="entry name" value="Chondroitin AC/alginate lyase"/>
    <property type="match status" value="1"/>
</dbReference>
<feature type="domain" description="Heparin-sulfate lyase N-terminal" evidence="6">
    <location>
        <begin position="89"/>
        <end position="314"/>
    </location>
</feature>
<keyword evidence="4 7" id="KW-0456">Lyase</keyword>
<dbReference type="GO" id="GO:0016829">
    <property type="term" value="F:lyase activity"/>
    <property type="evidence" value="ECO:0007669"/>
    <property type="project" value="UniProtKB-KW"/>
</dbReference>
<keyword evidence="2" id="KW-0732">Signal</keyword>
<evidence type="ECO:0000259" key="6">
    <source>
        <dbReference type="Pfam" id="PF16889"/>
    </source>
</evidence>
<reference evidence="7 8" key="1">
    <citation type="submission" date="2020-05" db="EMBL/GenBank/DDBJ databases">
        <title>The draft genome sequence of Maribacter arenosus CAU 1321.</title>
        <authorList>
            <person name="Mu L."/>
        </authorList>
    </citation>
    <scope>NUCLEOTIDE SEQUENCE [LARGE SCALE GENOMIC DNA]</scope>
    <source>
        <strain evidence="7 8">CAU 1321</strain>
    </source>
</reference>
<dbReference type="EMBL" id="JABTCG010000001">
    <property type="protein sequence ID" value="MBD0849841.1"/>
    <property type="molecule type" value="Genomic_DNA"/>
</dbReference>
<name>A0ABR7VAA2_9FLAO</name>
<comment type="subcellular location">
    <subcellularLocation>
        <location evidence="1">Periplasm</location>
    </subcellularLocation>
</comment>
<dbReference type="InterPro" id="IPR012480">
    <property type="entry name" value="Hepar_II_III_C"/>
</dbReference>
<evidence type="ECO:0000313" key="7">
    <source>
        <dbReference type="EMBL" id="MBD0849841.1"/>
    </source>
</evidence>
<evidence type="ECO:0000256" key="2">
    <source>
        <dbReference type="ARBA" id="ARBA00022729"/>
    </source>
</evidence>
<dbReference type="InterPro" id="IPR031680">
    <property type="entry name" value="Hepar_II_III_N"/>
</dbReference>
<gene>
    <name evidence="7" type="ORF">HPE63_04100</name>
</gene>
<accession>A0ABR7VAA2</accession>
<dbReference type="Gene3D" id="1.50.10.100">
    <property type="entry name" value="Chondroitin AC/alginate lyase"/>
    <property type="match status" value="1"/>
</dbReference>
<evidence type="ECO:0000256" key="4">
    <source>
        <dbReference type="ARBA" id="ARBA00023239"/>
    </source>
</evidence>
<dbReference type="Pfam" id="PF16889">
    <property type="entry name" value="Hepar_II_III_N"/>
    <property type="match status" value="1"/>
</dbReference>
<keyword evidence="8" id="KW-1185">Reference proteome</keyword>
<dbReference type="PANTHER" id="PTHR39210:SF1">
    <property type="entry name" value="HEPARIN-SULFATE LYASE"/>
    <property type="match status" value="1"/>
</dbReference>
<dbReference type="Proteomes" id="UP000598350">
    <property type="component" value="Unassembled WGS sequence"/>
</dbReference>
<dbReference type="InterPro" id="IPR008929">
    <property type="entry name" value="Chondroitin_lyas"/>
</dbReference>
<evidence type="ECO:0000256" key="1">
    <source>
        <dbReference type="ARBA" id="ARBA00004418"/>
    </source>
</evidence>
<keyword evidence="3" id="KW-0574">Periplasm</keyword>
<evidence type="ECO:0000259" key="5">
    <source>
        <dbReference type="Pfam" id="PF07940"/>
    </source>
</evidence>
<evidence type="ECO:0000256" key="3">
    <source>
        <dbReference type="ARBA" id="ARBA00022764"/>
    </source>
</evidence>
<evidence type="ECO:0000313" key="8">
    <source>
        <dbReference type="Proteomes" id="UP000598350"/>
    </source>
</evidence>
<organism evidence="7 8">
    <name type="scientific">Maribacter arenosus</name>
    <dbReference type="NCBI Taxonomy" id="1854708"/>
    <lineage>
        <taxon>Bacteria</taxon>
        <taxon>Pseudomonadati</taxon>
        <taxon>Bacteroidota</taxon>
        <taxon>Flavobacteriia</taxon>
        <taxon>Flavobacteriales</taxon>
        <taxon>Flavobacteriaceae</taxon>
        <taxon>Maribacter</taxon>
    </lineage>
</organism>
<proteinExistence type="predicted"/>
<comment type="caution">
    <text evidence="7">The sequence shown here is derived from an EMBL/GenBank/DDBJ whole genome shotgun (WGS) entry which is preliminary data.</text>
</comment>
<dbReference type="PANTHER" id="PTHR39210">
    <property type="entry name" value="HEPARIN-SULFATE LYASE"/>
    <property type="match status" value="1"/>
</dbReference>
<dbReference type="Pfam" id="PF07940">
    <property type="entry name" value="Hepar_II_III_C"/>
    <property type="match status" value="1"/>
</dbReference>
<dbReference type="Gene3D" id="2.70.98.70">
    <property type="match status" value="1"/>
</dbReference>